<dbReference type="GO" id="GO:0016301">
    <property type="term" value="F:kinase activity"/>
    <property type="evidence" value="ECO:0007669"/>
    <property type="project" value="UniProtKB-KW"/>
</dbReference>
<proteinExistence type="predicted"/>
<evidence type="ECO:0000313" key="1">
    <source>
        <dbReference type="EMBL" id="KZV21263.1"/>
    </source>
</evidence>
<protein>
    <submittedName>
        <fullName evidence="1">Protein kinase</fullName>
    </submittedName>
</protein>
<organism evidence="1 2">
    <name type="scientific">Dorcoceras hygrometricum</name>
    <dbReference type="NCBI Taxonomy" id="472368"/>
    <lineage>
        <taxon>Eukaryota</taxon>
        <taxon>Viridiplantae</taxon>
        <taxon>Streptophyta</taxon>
        <taxon>Embryophyta</taxon>
        <taxon>Tracheophyta</taxon>
        <taxon>Spermatophyta</taxon>
        <taxon>Magnoliopsida</taxon>
        <taxon>eudicotyledons</taxon>
        <taxon>Gunneridae</taxon>
        <taxon>Pentapetalae</taxon>
        <taxon>asterids</taxon>
        <taxon>lamiids</taxon>
        <taxon>Lamiales</taxon>
        <taxon>Gesneriaceae</taxon>
        <taxon>Didymocarpoideae</taxon>
        <taxon>Trichosporeae</taxon>
        <taxon>Loxocarpinae</taxon>
        <taxon>Dorcoceras</taxon>
    </lineage>
</organism>
<evidence type="ECO:0000313" key="2">
    <source>
        <dbReference type="Proteomes" id="UP000250235"/>
    </source>
</evidence>
<keyword evidence="2" id="KW-1185">Reference proteome</keyword>
<reference evidence="1 2" key="1">
    <citation type="journal article" date="2015" name="Proc. Natl. Acad. Sci. U.S.A.">
        <title>The resurrection genome of Boea hygrometrica: A blueprint for survival of dehydration.</title>
        <authorList>
            <person name="Xiao L."/>
            <person name="Yang G."/>
            <person name="Zhang L."/>
            <person name="Yang X."/>
            <person name="Zhao S."/>
            <person name="Ji Z."/>
            <person name="Zhou Q."/>
            <person name="Hu M."/>
            <person name="Wang Y."/>
            <person name="Chen M."/>
            <person name="Xu Y."/>
            <person name="Jin H."/>
            <person name="Xiao X."/>
            <person name="Hu G."/>
            <person name="Bao F."/>
            <person name="Hu Y."/>
            <person name="Wan P."/>
            <person name="Li L."/>
            <person name="Deng X."/>
            <person name="Kuang T."/>
            <person name="Xiang C."/>
            <person name="Zhu J.K."/>
            <person name="Oliver M.J."/>
            <person name="He Y."/>
        </authorList>
    </citation>
    <scope>NUCLEOTIDE SEQUENCE [LARGE SCALE GENOMIC DNA]</scope>
    <source>
        <strain evidence="2">cv. XS01</strain>
    </source>
</reference>
<name>A0A2Z7AHH8_9LAMI</name>
<keyword evidence="1" id="KW-0418">Kinase</keyword>
<accession>A0A2Z7AHH8</accession>
<dbReference type="EMBL" id="KV014911">
    <property type="protein sequence ID" value="KZV21263.1"/>
    <property type="molecule type" value="Genomic_DNA"/>
</dbReference>
<keyword evidence="1" id="KW-0808">Transferase</keyword>
<dbReference type="Proteomes" id="UP000250235">
    <property type="component" value="Unassembled WGS sequence"/>
</dbReference>
<gene>
    <name evidence="1" type="ORF">F511_23388</name>
</gene>
<sequence length="145" mass="15059">MKSDFSSRSDDVSIAYLCSGDDASVAAREIYLILVRSVSSFDDVSISWLLSMDDVSIAGLSLLGEKLLVDLMTSAACVVVVWLTMCIHGFASHSSFIAIVASSCSVFLPGSEGERQYRTLISLLGNPGSTAGRGFNPAGGAPGGG</sequence>
<dbReference type="AlphaFoldDB" id="A0A2Z7AHH8"/>